<dbReference type="InterPro" id="IPR003423">
    <property type="entry name" value="OMP_efflux"/>
</dbReference>
<dbReference type="RefSeq" id="WP_371843187.1">
    <property type="nucleotide sequence ID" value="NZ_JBGMEL010000006.1"/>
</dbReference>
<evidence type="ECO:0000256" key="2">
    <source>
        <dbReference type="SAM" id="SignalP"/>
    </source>
</evidence>
<evidence type="ECO:0000256" key="1">
    <source>
        <dbReference type="ARBA" id="ARBA00007613"/>
    </source>
</evidence>
<evidence type="ECO:0000313" key="3">
    <source>
        <dbReference type="EMBL" id="MFA0790421.1"/>
    </source>
</evidence>
<feature type="chain" id="PRO_5045768670" evidence="2">
    <location>
        <begin position="35"/>
        <end position="443"/>
    </location>
</feature>
<dbReference type="SUPFAM" id="SSF56954">
    <property type="entry name" value="Outer membrane efflux proteins (OEP)"/>
    <property type="match status" value="1"/>
</dbReference>
<reference evidence="3 4" key="1">
    <citation type="submission" date="2024-08" db="EMBL/GenBank/DDBJ databases">
        <authorList>
            <person name="Ishaq N."/>
        </authorList>
    </citation>
    <scope>NUCLEOTIDE SEQUENCE [LARGE SCALE GENOMIC DNA]</scope>
    <source>
        <strain evidence="3 4">JCM 30400</strain>
    </source>
</reference>
<evidence type="ECO:0000313" key="4">
    <source>
        <dbReference type="Proteomes" id="UP001569414"/>
    </source>
</evidence>
<feature type="signal peptide" evidence="2">
    <location>
        <begin position="1"/>
        <end position="34"/>
    </location>
</feature>
<organism evidence="3 4">
    <name type="scientific">Microbulbifer echini</name>
    <dbReference type="NCBI Taxonomy" id="1529067"/>
    <lineage>
        <taxon>Bacteria</taxon>
        <taxon>Pseudomonadati</taxon>
        <taxon>Pseudomonadota</taxon>
        <taxon>Gammaproteobacteria</taxon>
        <taxon>Cellvibrionales</taxon>
        <taxon>Microbulbiferaceae</taxon>
        <taxon>Microbulbifer</taxon>
    </lineage>
</organism>
<comment type="caution">
    <text evidence="3">The sequence shown here is derived from an EMBL/GenBank/DDBJ whole genome shotgun (WGS) entry which is preliminary data.</text>
</comment>
<comment type="similarity">
    <text evidence="1">Belongs to the outer membrane factor (OMF) (TC 1.B.17) family.</text>
</comment>
<proteinExistence type="inferred from homology"/>
<keyword evidence="4" id="KW-1185">Reference proteome</keyword>
<name>A0ABV4NNG3_9GAMM</name>
<dbReference type="InterPro" id="IPR010131">
    <property type="entry name" value="MdtP/NodT-like"/>
</dbReference>
<dbReference type="PANTHER" id="PTHR30203">
    <property type="entry name" value="OUTER MEMBRANE CATION EFFLUX PROTEIN"/>
    <property type="match status" value="1"/>
</dbReference>
<dbReference type="Pfam" id="PF02321">
    <property type="entry name" value="OEP"/>
    <property type="match status" value="2"/>
</dbReference>
<accession>A0ABV4NNG3</accession>
<dbReference type="PANTHER" id="PTHR30203:SF24">
    <property type="entry name" value="BLR4935 PROTEIN"/>
    <property type="match status" value="1"/>
</dbReference>
<dbReference type="Gene3D" id="1.20.1600.10">
    <property type="entry name" value="Outer membrane efflux proteins (OEP)"/>
    <property type="match status" value="1"/>
</dbReference>
<dbReference type="EMBL" id="JBGMEL010000006">
    <property type="protein sequence ID" value="MFA0790421.1"/>
    <property type="molecule type" value="Genomic_DNA"/>
</dbReference>
<protein>
    <submittedName>
        <fullName evidence="3">TolC family protein</fullName>
    </submittedName>
</protein>
<keyword evidence="2" id="KW-0732">Signal</keyword>
<dbReference type="Proteomes" id="UP001569414">
    <property type="component" value="Unassembled WGS sequence"/>
</dbReference>
<sequence>MDLFRTLIASVIRCRALWPLLAAVLCLPAQSVFAQKGDLLTLPDAIGLTLAQNPELAVFPLQKRGLDGAGQTAALKPALELGVETEYKHFNESNSDNAPDPEDDADNEFELTVTLSSVIELGSKRMARVDVVNAQRDLLIADEQAKALDLLAEVIRRYTQVLAAQELVVLAKEKVSLARETLSAVSTRVSAAASPVSERLRAESALAKALLAEEGDQSMLVYYKLALSALWGQPAQDYLVDSSELYRFEPGASFDVLYVQAQENPAIARFASEERLQASQLRLTQANSRPDVGWYAGLRVNPAVNETAVLAGFNVPLFGAKRNRGAVITAMTELDEVVLRREAALLQLYPQLYLAVTSREQALGRVSTLQDAVIPKLRQALNEVDRAYRRGRDSYVDLISAREELLDAKRARIEAARSVLLFGAEIEQLTASPLGSAGVDSSK</sequence>
<gene>
    <name evidence="3" type="ORF">ACCI51_07665</name>
</gene>